<dbReference type="SUPFAM" id="SSF55890">
    <property type="entry name" value="Sporulation response regulatory protein Spo0B"/>
    <property type="match status" value="1"/>
</dbReference>
<dbReference type="PANTHER" id="PTHR40448">
    <property type="entry name" value="TWO-COMPONENT SENSOR HISTIDINE KINASE"/>
    <property type="match status" value="1"/>
</dbReference>
<proteinExistence type="predicted"/>
<protein>
    <submittedName>
        <fullName evidence="7">GHKL domain-containing protein</fullName>
    </submittedName>
</protein>
<evidence type="ECO:0000256" key="4">
    <source>
        <dbReference type="SAM" id="Phobius"/>
    </source>
</evidence>
<evidence type="ECO:0000313" key="8">
    <source>
        <dbReference type="Proteomes" id="UP001199355"/>
    </source>
</evidence>
<dbReference type="GO" id="GO:0042802">
    <property type="term" value="F:identical protein binding"/>
    <property type="evidence" value="ECO:0007669"/>
    <property type="project" value="TreeGrafter"/>
</dbReference>
<keyword evidence="2" id="KW-0808">Transferase</keyword>
<dbReference type="InterPro" id="IPR032834">
    <property type="entry name" value="NatK-like_C"/>
</dbReference>
<feature type="transmembrane region" description="Helical" evidence="4">
    <location>
        <begin position="34"/>
        <end position="52"/>
    </location>
</feature>
<name>A0AAE3DNA0_9FIRM</name>
<keyword evidence="4" id="KW-0472">Membrane</keyword>
<dbReference type="GO" id="GO:0000155">
    <property type="term" value="F:phosphorelay sensor kinase activity"/>
    <property type="evidence" value="ECO:0007669"/>
    <property type="project" value="InterPro"/>
</dbReference>
<evidence type="ECO:0000313" key="7">
    <source>
        <dbReference type="EMBL" id="MCC2168574.1"/>
    </source>
</evidence>
<dbReference type="Pfam" id="PF14501">
    <property type="entry name" value="HATPase_c_5"/>
    <property type="match status" value="1"/>
</dbReference>
<dbReference type="PANTHER" id="PTHR40448:SF1">
    <property type="entry name" value="TWO-COMPONENT SENSOR HISTIDINE KINASE"/>
    <property type="match status" value="1"/>
</dbReference>
<dbReference type="Gene3D" id="3.30.565.10">
    <property type="entry name" value="Histidine kinase-like ATPase, C-terminal domain"/>
    <property type="match status" value="1"/>
</dbReference>
<dbReference type="AlphaFoldDB" id="A0AAE3DNA0"/>
<dbReference type="InterPro" id="IPR016120">
    <property type="entry name" value="Sig_transdc_His_kin_SpoOB"/>
</dbReference>
<accession>A0AAE3DNA0</accession>
<dbReference type="EMBL" id="JAJEQF010000040">
    <property type="protein sequence ID" value="MCC2168574.1"/>
    <property type="molecule type" value="Genomic_DNA"/>
</dbReference>
<gene>
    <name evidence="7" type="ORF">LKD45_12885</name>
</gene>
<feature type="domain" description="SpoOB alpha-helical" evidence="6">
    <location>
        <begin position="140"/>
        <end position="184"/>
    </location>
</feature>
<feature type="domain" description="Sensor histidine kinase NatK-like C-terminal" evidence="5">
    <location>
        <begin position="236"/>
        <end position="334"/>
    </location>
</feature>
<dbReference type="Pfam" id="PF14689">
    <property type="entry name" value="SPOB_a"/>
    <property type="match status" value="1"/>
</dbReference>
<dbReference type="Gene3D" id="1.10.287.130">
    <property type="match status" value="1"/>
</dbReference>
<evidence type="ECO:0000259" key="6">
    <source>
        <dbReference type="Pfam" id="PF14689"/>
    </source>
</evidence>
<dbReference type="InterPro" id="IPR036890">
    <property type="entry name" value="HATPase_C_sf"/>
</dbReference>
<evidence type="ECO:0000256" key="2">
    <source>
        <dbReference type="ARBA" id="ARBA00022679"/>
    </source>
</evidence>
<sequence length="337" mass="38789">MKILATVGAFALGLLSEDVVWIFSNLIGKPIEEEAMGCLCSGIFALLLLLLLERLKVFTKRASIPASGCWNLILLFLGSVFLAEIVTERIESYEWTMISLELICMINLGTYHIYHKVVENYEERIEKAEILQENRMYLKQLEILQQSRQNIRILRHDLKNHLQLISSYLEKGEYEKAADYIESMEELQSVKGEYVKTGNVAVDSILNYKLEVIEKQTGCKPQLQIDIPCESMISEADLNIVLGNLLDNAGEALQKSDEKHLDIRLKYERGILYLSIYNSFDGVVYKSSNSKFKTRKRDDVKHGYGLQSVERVVKKYSGIMRITHDEQLFCVDLYFYV</sequence>
<keyword evidence="8" id="KW-1185">Reference proteome</keyword>
<dbReference type="RefSeq" id="WP_308728779.1">
    <property type="nucleotide sequence ID" value="NZ_JAJEQF010000040.1"/>
</dbReference>
<dbReference type="CDD" id="cd16935">
    <property type="entry name" value="HATPase_AgrC-ComD-like"/>
    <property type="match status" value="1"/>
</dbReference>
<feature type="transmembrane region" description="Helical" evidence="4">
    <location>
        <begin position="64"/>
        <end position="83"/>
    </location>
</feature>
<evidence type="ECO:0000259" key="5">
    <source>
        <dbReference type="Pfam" id="PF14501"/>
    </source>
</evidence>
<dbReference type="Proteomes" id="UP001199355">
    <property type="component" value="Unassembled WGS sequence"/>
</dbReference>
<keyword evidence="4" id="KW-0812">Transmembrane</keyword>
<organism evidence="7 8">
    <name type="scientific">Gallintestinimicrobium propionicum</name>
    <dbReference type="NCBI Taxonomy" id="2981770"/>
    <lineage>
        <taxon>Bacteria</taxon>
        <taxon>Bacillati</taxon>
        <taxon>Bacillota</taxon>
        <taxon>Clostridia</taxon>
        <taxon>Lachnospirales</taxon>
        <taxon>Lachnospiraceae</taxon>
        <taxon>Gallintestinimicrobium</taxon>
    </lineage>
</organism>
<keyword evidence="4" id="KW-1133">Transmembrane helix</keyword>
<reference evidence="7 8" key="1">
    <citation type="submission" date="2021-10" db="EMBL/GenBank/DDBJ databases">
        <title>Anaerobic single-cell dispensing facilitates the cultivation of human gut bacteria.</title>
        <authorList>
            <person name="Afrizal A."/>
        </authorList>
    </citation>
    <scope>NUCLEOTIDE SEQUENCE [LARGE SCALE GENOMIC DNA]</scope>
    <source>
        <strain evidence="7 8">CLA-AA-H244</strain>
    </source>
</reference>
<comment type="caution">
    <text evidence="7">The sequence shown here is derived from an EMBL/GenBank/DDBJ whole genome shotgun (WGS) entry which is preliminary data.</text>
</comment>
<keyword evidence="1" id="KW-0597">Phosphoprotein</keyword>
<dbReference type="InterPro" id="IPR039506">
    <property type="entry name" value="SPOB_a"/>
</dbReference>
<keyword evidence="3" id="KW-0418">Kinase</keyword>
<evidence type="ECO:0000256" key="1">
    <source>
        <dbReference type="ARBA" id="ARBA00022553"/>
    </source>
</evidence>
<evidence type="ECO:0000256" key="3">
    <source>
        <dbReference type="ARBA" id="ARBA00022777"/>
    </source>
</evidence>